<accession>A0A1Y4DF20</accession>
<dbReference type="RefSeq" id="WP_087286980.1">
    <property type="nucleotide sequence ID" value="NZ_NFJD01000001.1"/>
</dbReference>
<dbReference type="GO" id="GO:0006412">
    <property type="term" value="P:translation"/>
    <property type="evidence" value="ECO:0007669"/>
    <property type="project" value="UniProtKB-UniRule"/>
</dbReference>
<dbReference type="OrthoDB" id="9803965at2"/>
<dbReference type="InterPro" id="IPR014721">
    <property type="entry name" value="Ribsml_uS5_D2-typ_fold_subgr"/>
</dbReference>
<evidence type="ECO:0000313" key="9">
    <source>
        <dbReference type="Proteomes" id="UP000196368"/>
    </source>
</evidence>
<dbReference type="PANTHER" id="PTHR21569">
    <property type="entry name" value="RIBOSOMAL PROTEIN S9"/>
    <property type="match status" value="1"/>
</dbReference>
<dbReference type="EMBL" id="NFJD01000001">
    <property type="protein sequence ID" value="OUO57515.1"/>
    <property type="molecule type" value="Genomic_DNA"/>
</dbReference>
<proteinExistence type="inferred from homology"/>
<dbReference type="NCBIfam" id="NF001099">
    <property type="entry name" value="PRK00132.1"/>
    <property type="match status" value="1"/>
</dbReference>
<dbReference type="GO" id="GO:0022627">
    <property type="term" value="C:cytosolic small ribosomal subunit"/>
    <property type="evidence" value="ECO:0007669"/>
    <property type="project" value="TreeGrafter"/>
</dbReference>
<evidence type="ECO:0000256" key="4">
    <source>
        <dbReference type="ARBA" id="ARBA00035259"/>
    </source>
</evidence>
<dbReference type="PROSITE" id="PS00360">
    <property type="entry name" value="RIBOSOMAL_S9"/>
    <property type="match status" value="1"/>
</dbReference>
<dbReference type="AlphaFoldDB" id="A0A1Y4DF20"/>
<dbReference type="SUPFAM" id="SSF54211">
    <property type="entry name" value="Ribosomal protein S5 domain 2-like"/>
    <property type="match status" value="1"/>
</dbReference>
<sequence>MNNTKELKTGRRKTSVAQVELLKGKGVITVNAKSLDEYFGNHARCKAAVKAPLVVTNLEKEYDVNAKVIGGGVSSQAGALRHAIARSLAAISEDLKKAVKKAGYLTRDPRMVERKKPGQPGARKRFQFSKR</sequence>
<dbReference type="InterPro" id="IPR020568">
    <property type="entry name" value="Ribosomal_Su5_D2-typ_SF"/>
</dbReference>
<dbReference type="InterPro" id="IPR000754">
    <property type="entry name" value="Ribosomal_uS9"/>
</dbReference>
<dbReference type="InterPro" id="IPR023035">
    <property type="entry name" value="Ribosomal_uS9_bac/plastid"/>
</dbReference>
<name>A0A1Y4DF20_9BACT</name>
<keyword evidence="2 5" id="KW-0689">Ribosomal protein</keyword>
<protein>
    <recommendedName>
        <fullName evidence="4 5">Small ribosomal subunit protein uS9</fullName>
    </recommendedName>
</protein>
<dbReference type="GO" id="GO:0003735">
    <property type="term" value="F:structural constituent of ribosome"/>
    <property type="evidence" value="ECO:0007669"/>
    <property type="project" value="InterPro"/>
</dbReference>
<evidence type="ECO:0000313" key="8">
    <source>
        <dbReference type="EMBL" id="OUO57515.1"/>
    </source>
</evidence>
<evidence type="ECO:0000256" key="5">
    <source>
        <dbReference type="HAMAP-Rule" id="MF_00532"/>
    </source>
</evidence>
<dbReference type="Pfam" id="PF00380">
    <property type="entry name" value="Ribosomal_S9"/>
    <property type="match status" value="1"/>
</dbReference>
<feature type="compositionally biased region" description="Basic residues" evidence="7">
    <location>
        <begin position="122"/>
        <end position="131"/>
    </location>
</feature>
<dbReference type="PANTHER" id="PTHR21569:SF1">
    <property type="entry name" value="SMALL RIBOSOMAL SUBUNIT PROTEIN US9M"/>
    <property type="match status" value="1"/>
</dbReference>
<evidence type="ECO:0000256" key="2">
    <source>
        <dbReference type="ARBA" id="ARBA00022980"/>
    </source>
</evidence>
<reference evidence="9" key="1">
    <citation type="submission" date="2017-04" db="EMBL/GenBank/DDBJ databases">
        <title>Function of individual gut microbiota members based on whole genome sequencing of pure cultures obtained from chicken caecum.</title>
        <authorList>
            <person name="Medvecky M."/>
            <person name="Cejkova D."/>
            <person name="Polansky O."/>
            <person name="Karasova D."/>
            <person name="Kubasova T."/>
            <person name="Cizek A."/>
            <person name="Rychlik I."/>
        </authorList>
    </citation>
    <scope>NUCLEOTIDE SEQUENCE [LARGE SCALE GENOMIC DNA]</scope>
    <source>
        <strain evidence="9">An273</strain>
    </source>
</reference>
<gene>
    <name evidence="5" type="primary">rpsI</name>
    <name evidence="8" type="ORF">B5F75_01715</name>
</gene>
<comment type="caution">
    <text evidence="8">The sequence shown here is derived from an EMBL/GenBank/DDBJ whole genome shotgun (WGS) entry which is preliminary data.</text>
</comment>
<dbReference type="GO" id="GO:0003723">
    <property type="term" value="F:RNA binding"/>
    <property type="evidence" value="ECO:0007669"/>
    <property type="project" value="TreeGrafter"/>
</dbReference>
<evidence type="ECO:0000256" key="6">
    <source>
        <dbReference type="RuleBase" id="RU003815"/>
    </source>
</evidence>
<comment type="similarity">
    <text evidence="1 5 6">Belongs to the universal ribosomal protein uS9 family.</text>
</comment>
<dbReference type="FunFam" id="3.30.230.10:FF:000001">
    <property type="entry name" value="30S ribosomal protein S9"/>
    <property type="match status" value="1"/>
</dbReference>
<dbReference type="InterPro" id="IPR020574">
    <property type="entry name" value="Ribosomal_uS9_CS"/>
</dbReference>
<evidence type="ECO:0000256" key="1">
    <source>
        <dbReference type="ARBA" id="ARBA00005251"/>
    </source>
</evidence>
<keyword evidence="3 5" id="KW-0687">Ribonucleoprotein</keyword>
<dbReference type="Proteomes" id="UP000196368">
    <property type="component" value="Unassembled WGS sequence"/>
</dbReference>
<dbReference type="HAMAP" id="MF_00532_B">
    <property type="entry name" value="Ribosomal_uS9_B"/>
    <property type="match status" value="1"/>
</dbReference>
<organism evidence="8 9">
    <name type="scientific">Candidatus Avelusimicrobium gallicola</name>
    <dbReference type="NCBI Taxonomy" id="2562704"/>
    <lineage>
        <taxon>Bacteria</taxon>
        <taxon>Pseudomonadati</taxon>
        <taxon>Elusimicrobiota</taxon>
        <taxon>Elusimicrobia</taxon>
        <taxon>Elusimicrobiales</taxon>
        <taxon>Elusimicrobiaceae</taxon>
        <taxon>Candidatus Avelusimicrobium</taxon>
    </lineage>
</organism>
<evidence type="ECO:0000256" key="3">
    <source>
        <dbReference type="ARBA" id="ARBA00023274"/>
    </source>
</evidence>
<feature type="region of interest" description="Disordered" evidence="7">
    <location>
        <begin position="108"/>
        <end position="131"/>
    </location>
</feature>
<dbReference type="Gene3D" id="3.30.230.10">
    <property type="match status" value="1"/>
</dbReference>
<keyword evidence="9" id="KW-1185">Reference proteome</keyword>
<evidence type="ECO:0000256" key="7">
    <source>
        <dbReference type="SAM" id="MobiDB-lite"/>
    </source>
</evidence>